<dbReference type="EMBL" id="CZAI01000006">
    <property type="protein sequence ID" value="CUP65626.1"/>
    <property type="molecule type" value="Genomic_DNA"/>
</dbReference>
<evidence type="ECO:0000313" key="2">
    <source>
        <dbReference type="EMBL" id="KAA5499825.1"/>
    </source>
</evidence>
<dbReference type="EMBL" id="VVYD01000006">
    <property type="protein sequence ID" value="KAA5499825.1"/>
    <property type="molecule type" value="Genomic_DNA"/>
</dbReference>
<evidence type="ECO:0000313" key="1">
    <source>
        <dbReference type="EMBL" id="CUP65626.1"/>
    </source>
</evidence>
<name>A0A174Q199_9BACE</name>
<evidence type="ECO:0000313" key="4">
    <source>
        <dbReference type="Proteomes" id="UP000368418"/>
    </source>
</evidence>
<reference evidence="1 3" key="1">
    <citation type="submission" date="2015-09" db="EMBL/GenBank/DDBJ databases">
        <authorList>
            <consortium name="Pathogen Informatics"/>
        </authorList>
    </citation>
    <scope>NUCLEOTIDE SEQUENCE [LARGE SCALE GENOMIC DNA]</scope>
    <source>
        <strain evidence="1 3">2789STDY5834880</strain>
    </source>
</reference>
<evidence type="ECO:0000313" key="3">
    <source>
        <dbReference type="Proteomes" id="UP000095657"/>
    </source>
</evidence>
<dbReference type="Proteomes" id="UP000368418">
    <property type="component" value="Unassembled WGS sequence"/>
</dbReference>
<accession>A0A174Q199</accession>
<proteinExistence type="predicted"/>
<protein>
    <recommendedName>
        <fullName evidence="5">Radical SAM protein</fullName>
    </recommendedName>
</protein>
<dbReference type="AlphaFoldDB" id="A0A174Q199"/>
<dbReference type="GeneID" id="75112477"/>
<dbReference type="Proteomes" id="UP000095657">
    <property type="component" value="Unassembled WGS sequence"/>
</dbReference>
<sequence>MKAGQPVKLHGVDVRIMDEEQAWHLNRLRMKQNIHIAWDLPQLDLTDRLKEMVKYVKPYKITCYVLVGFNSTIEQDLFRLNTLRELGITPFVIPFRDYGNERVPTQYERDLARWANRMWLFKSSSFENYMPRKGFKCGAYLKKAG</sequence>
<reference evidence="2 4" key="2">
    <citation type="journal article" date="2019" name="Nat. Med.">
        <title>A library of human gut bacterial isolates paired with longitudinal multiomics data enables mechanistic microbiome research.</title>
        <authorList>
            <person name="Poyet M."/>
            <person name="Groussin M."/>
            <person name="Gibbons S.M."/>
            <person name="Avila-Pacheco J."/>
            <person name="Jiang X."/>
            <person name="Kearney S.M."/>
            <person name="Perrotta A.R."/>
            <person name="Berdy B."/>
            <person name="Zhao S."/>
            <person name="Lieberman T.D."/>
            <person name="Swanson P.K."/>
            <person name="Smith M."/>
            <person name="Roesemann S."/>
            <person name="Alexander J.E."/>
            <person name="Rich S.A."/>
            <person name="Livny J."/>
            <person name="Vlamakis H."/>
            <person name="Clish C."/>
            <person name="Bullock K."/>
            <person name="Deik A."/>
            <person name="Scott J."/>
            <person name="Pierce K.A."/>
            <person name="Xavier R.J."/>
            <person name="Alm E.J."/>
        </authorList>
    </citation>
    <scope>NUCLEOTIDE SEQUENCE [LARGE SCALE GENOMIC DNA]</scope>
    <source>
        <strain evidence="2 4">BIOML-A19</strain>
    </source>
</reference>
<dbReference type="RefSeq" id="WP_005655108.1">
    <property type="nucleotide sequence ID" value="NZ_CABMOQ010000018.1"/>
</dbReference>
<organism evidence="1 3">
    <name type="scientific">Bacteroides caccae</name>
    <dbReference type="NCBI Taxonomy" id="47678"/>
    <lineage>
        <taxon>Bacteria</taxon>
        <taxon>Pseudomonadati</taxon>
        <taxon>Bacteroidota</taxon>
        <taxon>Bacteroidia</taxon>
        <taxon>Bacteroidales</taxon>
        <taxon>Bacteroidaceae</taxon>
        <taxon>Bacteroides</taxon>
    </lineage>
</organism>
<gene>
    <name evidence="1" type="ORF">ERS852494_02757</name>
    <name evidence="2" type="ORF">F2Y31_08755</name>
</gene>
<dbReference type="STRING" id="47678.ERS852494_02757"/>
<evidence type="ECO:0008006" key="5">
    <source>
        <dbReference type="Google" id="ProtNLM"/>
    </source>
</evidence>